<accession>A0A319EEP4</accession>
<dbReference type="AlphaFoldDB" id="A0A319EEP4"/>
<name>A0A319EEP4_ASPSB</name>
<feature type="region of interest" description="Disordered" evidence="1">
    <location>
        <begin position="1"/>
        <end position="108"/>
    </location>
</feature>
<sequence length="108" mass="12970">MRRDDQENWEAEHNGRNQDYSEDCEPNQSCYGDWEAGQDEQRFEDWEENQDYDEGAIEHDPHYYEGAVDQSNPCQSHYSDDWEAGPGGQEECYDNWDSNDQYYEDDYE</sequence>
<evidence type="ECO:0000256" key="1">
    <source>
        <dbReference type="SAM" id="MobiDB-lite"/>
    </source>
</evidence>
<evidence type="ECO:0000313" key="2">
    <source>
        <dbReference type="EMBL" id="PYI08702.1"/>
    </source>
</evidence>
<organism evidence="2 3">
    <name type="scientific">Aspergillus sclerotiicarbonarius (strain CBS 121057 / IBT 28362)</name>
    <dbReference type="NCBI Taxonomy" id="1448318"/>
    <lineage>
        <taxon>Eukaryota</taxon>
        <taxon>Fungi</taxon>
        <taxon>Dikarya</taxon>
        <taxon>Ascomycota</taxon>
        <taxon>Pezizomycotina</taxon>
        <taxon>Eurotiomycetes</taxon>
        <taxon>Eurotiomycetidae</taxon>
        <taxon>Eurotiales</taxon>
        <taxon>Aspergillaceae</taxon>
        <taxon>Aspergillus</taxon>
        <taxon>Aspergillus subgen. Circumdati</taxon>
    </lineage>
</organism>
<dbReference type="VEuPathDB" id="FungiDB:BO78DRAFT_416593"/>
<dbReference type="EMBL" id="KZ826333">
    <property type="protein sequence ID" value="PYI08702.1"/>
    <property type="molecule type" value="Genomic_DNA"/>
</dbReference>
<gene>
    <name evidence="2" type="ORF">BO78DRAFT_416593</name>
</gene>
<dbReference type="Proteomes" id="UP000248423">
    <property type="component" value="Unassembled WGS sequence"/>
</dbReference>
<evidence type="ECO:0000313" key="3">
    <source>
        <dbReference type="Proteomes" id="UP000248423"/>
    </source>
</evidence>
<keyword evidence="3" id="KW-1185">Reference proteome</keyword>
<protein>
    <submittedName>
        <fullName evidence="2">Uncharacterized protein</fullName>
    </submittedName>
</protein>
<feature type="compositionally biased region" description="Acidic residues" evidence="1">
    <location>
        <begin position="45"/>
        <end position="55"/>
    </location>
</feature>
<dbReference type="OrthoDB" id="4232400at2759"/>
<proteinExistence type="predicted"/>
<reference evidence="2 3" key="1">
    <citation type="submission" date="2018-02" db="EMBL/GenBank/DDBJ databases">
        <title>The genomes of Aspergillus section Nigri reveals drivers in fungal speciation.</title>
        <authorList>
            <consortium name="DOE Joint Genome Institute"/>
            <person name="Vesth T.C."/>
            <person name="Nybo J."/>
            <person name="Theobald S."/>
            <person name="Brandl J."/>
            <person name="Frisvad J.C."/>
            <person name="Nielsen K.F."/>
            <person name="Lyhne E.K."/>
            <person name="Kogle M.E."/>
            <person name="Kuo A."/>
            <person name="Riley R."/>
            <person name="Clum A."/>
            <person name="Nolan M."/>
            <person name="Lipzen A."/>
            <person name="Salamov A."/>
            <person name="Henrissat B."/>
            <person name="Wiebenga A."/>
            <person name="De vries R.P."/>
            <person name="Grigoriev I.V."/>
            <person name="Mortensen U.H."/>
            <person name="Andersen M.R."/>
            <person name="Baker S.E."/>
        </authorList>
    </citation>
    <scope>NUCLEOTIDE SEQUENCE [LARGE SCALE GENOMIC DNA]</scope>
    <source>
        <strain evidence="2 3">CBS 121057</strain>
    </source>
</reference>
<feature type="compositionally biased region" description="Basic and acidic residues" evidence="1">
    <location>
        <begin position="1"/>
        <end position="16"/>
    </location>
</feature>